<protein>
    <submittedName>
        <fullName evidence="1">Uncharacterized protein</fullName>
    </submittedName>
</protein>
<organism evidence="1 2">
    <name type="scientific">Cylicostephanus goldi</name>
    <name type="common">Nematode worm</name>
    <dbReference type="NCBI Taxonomy" id="71465"/>
    <lineage>
        <taxon>Eukaryota</taxon>
        <taxon>Metazoa</taxon>
        <taxon>Ecdysozoa</taxon>
        <taxon>Nematoda</taxon>
        <taxon>Chromadorea</taxon>
        <taxon>Rhabditida</taxon>
        <taxon>Rhabditina</taxon>
        <taxon>Rhabditomorpha</taxon>
        <taxon>Strongyloidea</taxon>
        <taxon>Strongylidae</taxon>
        <taxon>Cylicostephanus</taxon>
    </lineage>
</organism>
<dbReference type="AlphaFoldDB" id="A0A3P7NGF4"/>
<dbReference type="Proteomes" id="UP000271889">
    <property type="component" value="Unassembled WGS sequence"/>
</dbReference>
<reference evidence="1 2" key="1">
    <citation type="submission" date="2018-11" db="EMBL/GenBank/DDBJ databases">
        <authorList>
            <consortium name="Pathogen Informatics"/>
        </authorList>
    </citation>
    <scope>NUCLEOTIDE SEQUENCE [LARGE SCALE GENOMIC DNA]</scope>
</reference>
<gene>
    <name evidence="1" type="ORF">CGOC_LOCUS12445</name>
</gene>
<dbReference type="OrthoDB" id="407658at2759"/>
<dbReference type="Pfam" id="PF03314">
    <property type="entry name" value="DUF273"/>
    <property type="match status" value="1"/>
</dbReference>
<accession>A0A3P7NGF4</accession>
<dbReference type="PANTHER" id="PTHR31562">
    <property type="entry name" value="PROTEIN CBG18972"/>
    <property type="match status" value="1"/>
</dbReference>
<dbReference type="EMBL" id="UYRV01123195">
    <property type="protein sequence ID" value="VDN33667.1"/>
    <property type="molecule type" value="Genomic_DNA"/>
</dbReference>
<dbReference type="InterPro" id="IPR004988">
    <property type="entry name" value="DUF273"/>
</dbReference>
<sequence length="92" mass="10595">MAVKSSKKKYQDKPCSKEKYRTNLEVFTGSYFAKKTTFAMMFLRGWADCEFRLPRNFHGQDNGALHVGAHSKSSKAASRQMDIWGLTWKVNL</sequence>
<evidence type="ECO:0000313" key="2">
    <source>
        <dbReference type="Proteomes" id="UP000271889"/>
    </source>
</evidence>
<dbReference type="PANTHER" id="PTHR31562:SF4">
    <property type="entry name" value="DUF268 DOMAIN-CONTAINING PROTEIN-RELATED"/>
    <property type="match status" value="1"/>
</dbReference>
<proteinExistence type="predicted"/>
<keyword evidence="2" id="KW-1185">Reference proteome</keyword>
<name>A0A3P7NGF4_CYLGO</name>
<evidence type="ECO:0000313" key="1">
    <source>
        <dbReference type="EMBL" id="VDN33667.1"/>
    </source>
</evidence>